<dbReference type="AlphaFoldDB" id="A0A6I6FD18"/>
<keyword evidence="2" id="KW-1185">Reference proteome</keyword>
<dbReference type="GO" id="GO:0005737">
    <property type="term" value="C:cytoplasm"/>
    <property type="evidence" value="ECO:0007669"/>
    <property type="project" value="TreeGrafter"/>
</dbReference>
<reference evidence="1 2" key="1">
    <citation type="submission" date="2019-12" db="EMBL/GenBank/DDBJ databases">
        <title>Genome sequenceing of Clostridium bovifaecis.</title>
        <authorList>
            <person name="Yao Y."/>
        </authorList>
    </citation>
    <scope>NUCLEOTIDE SEQUENCE [LARGE SCALE GENOMIC DNA]</scope>
    <source>
        <strain evidence="1 2">BXX</strain>
    </source>
</reference>
<accession>A0A6I6FD18</accession>
<protein>
    <submittedName>
        <fullName evidence="1">Uncharacterized protein</fullName>
    </submittedName>
</protein>
<organism evidence="1 2">
    <name type="scientific">Clostridium bovifaecis</name>
    <dbReference type="NCBI Taxonomy" id="2184719"/>
    <lineage>
        <taxon>Bacteria</taxon>
        <taxon>Bacillati</taxon>
        <taxon>Bacillota</taxon>
        <taxon>Clostridia</taxon>
        <taxon>Eubacteriales</taxon>
        <taxon>Clostridiaceae</taxon>
        <taxon>Clostridium</taxon>
    </lineage>
</organism>
<evidence type="ECO:0000313" key="1">
    <source>
        <dbReference type="EMBL" id="QGU95735.1"/>
    </source>
</evidence>
<evidence type="ECO:0000313" key="2">
    <source>
        <dbReference type="Proteomes" id="UP000422764"/>
    </source>
</evidence>
<dbReference type="SUPFAM" id="SSF51556">
    <property type="entry name" value="Metallo-dependent hydrolases"/>
    <property type="match status" value="1"/>
</dbReference>
<dbReference type="GO" id="GO:0006145">
    <property type="term" value="P:purine nucleobase catabolic process"/>
    <property type="evidence" value="ECO:0007669"/>
    <property type="project" value="TreeGrafter"/>
</dbReference>
<dbReference type="InterPro" id="IPR050138">
    <property type="entry name" value="DHOase/Allantoinase_Hydrolase"/>
</dbReference>
<dbReference type="EMBL" id="CP046522">
    <property type="protein sequence ID" value="QGU95735.1"/>
    <property type="molecule type" value="Genomic_DNA"/>
</dbReference>
<dbReference type="PANTHER" id="PTHR43668">
    <property type="entry name" value="ALLANTOINASE"/>
    <property type="match status" value="1"/>
</dbReference>
<dbReference type="Proteomes" id="UP000422764">
    <property type="component" value="Chromosome"/>
</dbReference>
<gene>
    <name evidence="1" type="ORF">GOM49_12105</name>
</gene>
<dbReference type="GO" id="GO:0004038">
    <property type="term" value="F:allantoinase activity"/>
    <property type="evidence" value="ECO:0007669"/>
    <property type="project" value="TreeGrafter"/>
</dbReference>
<sequence length="98" mass="11250">MHYCASLDLVILIHCEDDAIIKYCIKKHNYSSKRPKNSEENSVFTVANYALLTKCKTYFSKITCSKSLDIIKGIRARGGKVFVETCPHYMFLNSSIYE</sequence>
<dbReference type="Gene3D" id="3.20.20.140">
    <property type="entry name" value="Metal-dependent hydrolases"/>
    <property type="match status" value="1"/>
</dbReference>
<dbReference type="PANTHER" id="PTHR43668:SF2">
    <property type="entry name" value="ALLANTOINASE"/>
    <property type="match status" value="1"/>
</dbReference>
<name>A0A6I6FD18_9CLOT</name>
<dbReference type="InterPro" id="IPR032466">
    <property type="entry name" value="Metal_Hydrolase"/>
</dbReference>
<proteinExistence type="predicted"/>